<keyword evidence="3" id="KW-0238">DNA-binding</keyword>
<feature type="region of interest" description="Disordered" evidence="6">
    <location>
        <begin position="238"/>
        <end position="267"/>
    </location>
</feature>
<evidence type="ECO:0000256" key="3">
    <source>
        <dbReference type="ARBA" id="ARBA00023125"/>
    </source>
</evidence>
<gene>
    <name evidence="8" type="ORF">QBZ16_004184</name>
</gene>
<keyword evidence="4" id="KW-0804">Transcription</keyword>
<dbReference type="GO" id="GO:0003677">
    <property type="term" value="F:DNA binding"/>
    <property type="evidence" value="ECO:0007669"/>
    <property type="project" value="UniProtKB-KW"/>
</dbReference>
<evidence type="ECO:0000313" key="8">
    <source>
        <dbReference type="EMBL" id="KAK2078315.1"/>
    </source>
</evidence>
<evidence type="ECO:0000256" key="5">
    <source>
        <dbReference type="ARBA" id="ARBA00023242"/>
    </source>
</evidence>
<accession>A0AAD9MKL9</accession>
<comment type="caution">
    <text evidence="8">The sequence shown here is derived from an EMBL/GenBank/DDBJ whole genome shotgun (WGS) entry which is preliminary data.</text>
</comment>
<sequence length="267" mass="29343">MDVATLAGPGTEAHEPMTASGERPRVPVLAADDFLSKVKELIQGSGAVPAICRRSRPSDAAMSSVHNWQDLRRRKELAMLSAYSGGLLQPSTFVPTTQLPLIVSGSGAHLSEGTERAAVTVPRQLTKVARHQKVKGNGNGRTYTSKFRGVHQTFPTKRWEAQFRRNGKPTSLGCFDNEEEAARAYDKMMIWCEIHHATGVKGGITNFDQGEYQADIPLLQEVTQDELVQILRSDGRRQAAQRMLKQKRDSQGSYGSHGAQRGAMDTE</sequence>
<keyword evidence="5" id="KW-0539">Nucleus</keyword>
<evidence type="ECO:0000313" key="9">
    <source>
        <dbReference type="Proteomes" id="UP001255856"/>
    </source>
</evidence>
<evidence type="ECO:0000256" key="4">
    <source>
        <dbReference type="ARBA" id="ARBA00023163"/>
    </source>
</evidence>
<dbReference type="InterPro" id="IPR016177">
    <property type="entry name" value="DNA-bd_dom_sf"/>
</dbReference>
<evidence type="ECO:0000256" key="1">
    <source>
        <dbReference type="ARBA" id="ARBA00004123"/>
    </source>
</evidence>
<organism evidence="8 9">
    <name type="scientific">Prototheca wickerhamii</name>
    <dbReference type="NCBI Taxonomy" id="3111"/>
    <lineage>
        <taxon>Eukaryota</taxon>
        <taxon>Viridiplantae</taxon>
        <taxon>Chlorophyta</taxon>
        <taxon>core chlorophytes</taxon>
        <taxon>Trebouxiophyceae</taxon>
        <taxon>Chlorellales</taxon>
        <taxon>Chlorellaceae</taxon>
        <taxon>Prototheca</taxon>
    </lineage>
</organism>
<dbReference type="GO" id="GO:0005634">
    <property type="term" value="C:nucleus"/>
    <property type="evidence" value="ECO:0007669"/>
    <property type="project" value="UniProtKB-SubCell"/>
</dbReference>
<keyword evidence="2" id="KW-0805">Transcription regulation</keyword>
<dbReference type="SMART" id="SM00380">
    <property type="entry name" value="AP2"/>
    <property type="match status" value="1"/>
</dbReference>
<keyword evidence="9" id="KW-1185">Reference proteome</keyword>
<dbReference type="PROSITE" id="PS51032">
    <property type="entry name" value="AP2_ERF"/>
    <property type="match status" value="1"/>
</dbReference>
<proteinExistence type="predicted"/>
<dbReference type="Gene3D" id="3.30.730.10">
    <property type="entry name" value="AP2/ERF domain"/>
    <property type="match status" value="1"/>
</dbReference>
<name>A0AAD9MKL9_PROWI</name>
<dbReference type="EMBL" id="JASFZW010000005">
    <property type="protein sequence ID" value="KAK2078315.1"/>
    <property type="molecule type" value="Genomic_DNA"/>
</dbReference>
<protein>
    <recommendedName>
        <fullName evidence="7">AP2/ERF domain-containing protein</fullName>
    </recommendedName>
</protein>
<dbReference type="PANTHER" id="PTHR32467:SF90">
    <property type="entry name" value="AP2-LIKE ETHYLENE-RESPONSIVE TRANSCRIPTION FACTOR AIL1"/>
    <property type="match status" value="1"/>
</dbReference>
<dbReference type="InterPro" id="IPR001471">
    <property type="entry name" value="AP2/ERF_dom"/>
</dbReference>
<dbReference type="GO" id="GO:0003700">
    <property type="term" value="F:DNA-binding transcription factor activity"/>
    <property type="evidence" value="ECO:0007669"/>
    <property type="project" value="InterPro"/>
</dbReference>
<dbReference type="PANTHER" id="PTHR32467">
    <property type="entry name" value="AP2-LIKE ETHYLENE-RESPONSIVE TRANSCRIPTION FACTOR"/>
    <property type="match status" value="1"/>
</dbReference>
<evidence type="ECO:0000256" key="6">
    <source>
        <dbReference type="SAM" id="MobiDB-lite"/>
    </source>
</evidence>
<feature type="domain" description="AP2/ERF" evidence="7">
    <location>
        <begin position="146"/>
        <end position="208"/>
    </location>
</feature>
<reference evidence="8" key="1">
    <citation type="submission" date="2021-01" db="EMBL/GenBank/DDBJ databases">
        <authorList>
            <person name="Eckstrom K.M.E."/>
        </authorList>
    </citation>
    <scope>NUCLEOTIDE SEQUENCE</scope>
    <source>
        <strain evidence="8">UVCC 0001</strain>
    </source>
</reference>
<dbReference type="AlphaFoldDB" id="A0AAD9MKL9"/>
<evidence type="ECO:0000259" key="7">
    <source>
        <dbReference type="PROSITE" id="PS51032"/>
    </source>
</evidence>
<feature type="region of interest" description="Disordered" evidence="6">
    <location>
        <begin position="1"/>
        <end position="25"/>
    </location>
</feature>
<comment type="subcellular location">
    <subcellularLocation>
        <location evidence="1">Nucleus</location>
    </subcellularLocation>
</comment>
<dbReference type="SUPFAM" id="SSF54171">
    <property type="entry name" value="DNA-binding domain"/>
    <property type="match status" value="1"/>
</dbReference>
<dbReference type="Proteomes" id="UP001255856">
    <property type="component" value="Unassembled WGS sequence"/>
</dbReference>
<dbReference type="InterPro" id="IPR036955">
    <property type="entry name" value="AP2/ERF_dom_sf"/>
</dbReference>
<evidence type="ECO:0000256" key="2">
    <source>
        <dbReference type="ARBA" id="ARBA00023015"/>
    </source>
</evidence>